<dbReference type="AlphaFoldDB" id="E2S7C0"/>
<gene>
    <name evidence="2" type="ORF">HMPREF0305_12422</name>
</gene>
<feature type="signal peptide" evidence="1">
    <location>
        <begin position="1"/>
        <end position="32"/>
    </location>
</feature>
<keyword evidence="1" id="KW-0732">Signal</keyword>
<evidence type="ECO:0000256" key="1">
    <source>
        <dbReference type="SAM" id="SignalP"/>
    </source>
</evidence>
<dbReference type="Proteomes" id="UP000003020">
    <property type="component" value="Unassembled WGS sequence"/>
</dbReference>
<protein>
    <recommendedName>
        <fullName evidence="4">Tat pathway signal sequence domain protein</fullName>
    </recommendedName>
</protein>
<keyword evidence="3" id="KW-1185">Reference proteome</keyword>
<proteinExistence type="predicted"/>
<name>E2S7C0_9CORY</name>
<comment type="caution">
    <text evidence="2">The sequence shown here is derived from an EMBL/GenBank/DDBJ whole genome shotgun (WGS) entry which is preliminary data.</text>
</comment>
<evidence type="ECO:0000313" key="3">
    <source>
        <dbReference type="Proteomes" id="UP000003020"/>
    </source>
</evidence>
<accession>E2S7C0</accession>
<dbReference type="RefSeq" id="WP_005326210.1">
    <property type="nucleotide sequence ID" value="NZ_GL542881.1"/>
</dbReference>
<evidence type="ECO:0000313" key="2">
    <source>
        <dbReference type="EMBL" id="EFQ79408.1"/>
    </source>
</evidence>
<dbReference type="OrthoDB" id="9984716at2"/>
<dbReference type="PROSITE" id="PS51257">
    <property type="entry name" value="PROKAR_LIPOPROTEIN"/>
    <property type="match status" value="1"/>
</dbReference>
<reference evidence="2 3" key="1">
    <citation type="submission" date="2010-08" db="EMBL/GenBank/DDBJ databases">
        <authorList>
            <person name="Muzny D."/>
            <person name="Qin X."/>
            <person name="Buhay C."/>
            <person name="Dugan-Rocha S."/>
            <person name="Ding Y."/>
            <person name="Chen G."/>
            <person name="Hawes A."/>
            <person name="Holder M."/>
            <person name="Jhangiani S."/>
            <person name="Johnson A."/>
            <person name="Khan Z."/>
            <person name="Li Z."/>
            <person name="Liu W."/>
            <person name="Liu X."/>
            <person name="Perez L."/>
            <person name="Shen H."/>
            <person name="Wang Q."/>
            <person name="Watt J."/>
            <person name="Xi L."/>
            <person name="Xin Y."/>
            <person name="Zhou J."/>
            <person name="Deng J."/>
            <person name="Jiang H."/>
            <person name="Liu Y."/>
            <person name="Qu J."/>
            <person name="Song X.-Z."/>
            <person name="Zhang L."/>
            <person name="Villasana D."/>
            <person name="Johnson A."/>
            <person name="Liu J."/>
            <person name="Liyanage D."/>
            <person name="Lorensuhewa L."/>
            <person name="Robinson T."/>
            <person name="Song A."/>
            <person name="Song B.-B."/>
            <person name="Dinh H."/>
            <person name="Thornton R."/>
            <person name="Coyle M."/>
            <person name="Francisco L."/>
            <person name="Jackson L."/>
            <person name="Javaid M."/>
            <person name="Korchina V."/>
            <person name="Kovar C."/>
            <person name="Mata R."/>
            <person name="Mathew T."/>
            <person name="Ngo R."/>
            <person name="Nguyen L."/>
            <person name="Nguyen N."/>
            <person name="Okwuonu G."/>
            <person name="Ongeri F."/>
            <person name="Pham C."/>
            <person name="Simmons D."/>
            <person name="Wilczek-Boney K."/>
            <person name="Hale W."/>
            <person name="Jakkamsetti A."/>
            <person name="Pham P."/>
            <person name="Ruth R."/>
            <person name="San Lucas F."/>
            <person name="Warren J."/>
            <person name="Zhang J."/>
            <person name="Zhao Z."/>
            <person name="Zhou C."/>
            <person name="Zhu D."/>
            <person name="Lee S."/>
            <person name="Bess C."/>
            <person name="Blankenburg K."/>
            <person name="Forbes L."/>
            <person name="Fu Q."/>
            <person name="Gubbala S."/>
            <person name="Hirani K."/>
            <person name="Jayaseelan J.C."/>
            <person name="Lara F."/>
            <person name="Munidasa M."/>
            <person name="Palculict T."/>
            <person name="Patil S."/>
            <person name="Pu L.-L."/>
            <person name="Saada N."/>
            <person name="Tang L."/>
            <person name="Weissenberger G."/>
            <person name="Zhu Y."/>
            <person name="Hemphill L."/>
            <person name="Shang Y."/>
            <person name="Youmans B."/>
            <person name="Ayvaz T."/>
            <person name="Ross M."/>
            <person name="Santibanez J."/>
            <person name="Aqrawi P."/>
            <person name="Gross S."/>
            <person name="Joshi V."/>
            <person name="Fowler G."/>
            <person name="Nazareth L."/>
            <person name="Reid J."/>
            <person name="Worley K."/>
            <person name="Petrosino J."/>
            <person name="Highlander S."/>
            <person name="Gibbs R."/>
        </authorList>
    </citation>
    <scope>NUCLEOTIDE SEQUENCE [LARGE SCALE GENOMIC DNA]</scope>
    <source>
        <strain evidence="2 3">ATCC 33035</strain>
    </source>
</reference>
<organism evidence="2 3">
    <name type="scientific">Corynebacterium pseudogenitalium ATCC 33035</name>
    <dbReference type="NCBI Taxonomy" id="525264"/>
    <lineage>
        <taxon>Bacteria</taxon>
        <taxon>Bacillati</taxon>
        <taxon>Actinomycetota</taxon>
        <taxon>Actinomycetes</taxon>
        <taxon>Mycobacteriales</taxon>
        <taxon>Corynebacteriaceae</taxon>
        <taxon>Corynebacterium</taxon>
    </lineage>
</organism>
<dbReference type="EMBL" id="ABYQ02000015">
    <property type="protein sequence ID" value="EFQ79408.1"/>
    <property type="molecule type" value="Genomic_DNA"/>
</dbReference>
<dbReference type="HOGENOM" id="CLU_1218142_0_0_11"/>
<feature type="chain" id="PRO_5003164720" description="Tat pathway signal sequence domain protein" evidence="1">
    <location>
        <begin position="33"/>
        <end position="227"/>
    </location>
</feature>
<evidence type="ECO:0008006" key="4">
    <source>
        <dbReference type="Google" id="ProtNLM"/>
    </source>
</evidence>
<sequence length="227" mass="23769">MASKWYRFSVALISALVMALACVTSLHFSATAQESDPVRETNHSLTENPAHFSQTAVDLPQEIQPSFIEEMEKDYPGITDLAAGKFQLSEALDESGTTVASFLVEGEDYGEGSYAGAIVNPDGNIEDTILSKVTWNSEKTKMHIDTYSNGAEEQSKEVNVDDLLIPQYNYQKALTCLQASGVSFAAAMGILASCSGLCAATVGAGCVACAVGFSALGGTAAGLCLGG</sequence>